<evidence type="ECO:0000256" key="5">
    <source>
        <dbReference type="ARBA" id="ARBA00022741"/>
    </source>
</evidence>
<reference evidence="9 10" key="1">
    <citation type="journal article" date="2015" name="Genome Announc.">
        <title>Expanding the biotechnology potential of lactobacilli through comparative genomics of 213 strains and associated genera.</title>
        <authorList>
            <person name="Sun Z."/>
            <person name="Harris H.M."/>
            <person name="McCann A."/>
            <person name="Guo C."/>
            <person name="Argimon S."/>
            <person name="Zhang W."/>
            <person name="Yang X."/>
            <person name="Jeffery I.B."/>
            <person name="Cooney J.C."/>
            <person name="Kagawa T.F."/>
            <person name="Liu W."/>
            <person name="Song Y."/>
            <person name="Salvetti E."/>
            <person name="Wrobel A."/>
            <person name="Rasinkangas P."/>
            <person name="Parkhill J."/>
            <person name="Rea M.C."/>
            <person name="O'Sullivan O."/>
            <person name="Ritari J."/>
            <person name="Douillard F.P."/>
            <person name="Paul Ross R."/>
            <person name="Yang R."/>
            <person name="Briner A.E."/>
            <person name="Felis G.E."/>
            <person name="de Vos W.M."/>
            <person name="Barrangou R."/>
            <person name="Klaenhammer T.R."/>
            <person name="Caufield P.W."/>
            <person name="Cui Y."/>
            <person name="Zhang H."/>
            <person name="O'Toole P.W."/>
        </authorList>
    </citation>
    <scope>NUCLEOTIDE SEQUENCE [LARGE SCALE GENOMIC DNA]</scope>
    <source>
        <strain evidence="9 10">DSM 20534</strain>
    </source>
</reference>
<evidence type="ECO:0000256" key="1">
    <source>
        <dbReference type="ARBA" id="ARBA00006479"/>
    </source>
</evidence>
<dbReference type="GO" id="GO:0004340">
    <property type="term" value="F:glucokinase activity"/>
    <property type="evidence" value="ECO:0007669"/>
    <property type="project" value="UniProtKB-EC"/>
</dbReference>
<sequence>MDKKLIGIDLGGTTIKFAILTPEGEIQQRWAEDTNINDEGSHIVPDIVESINHHLSMYQMDASDFSGIGMGSPGSIDYDNGTVTGAFNLNWDHTVNVKKEIEAGVKIPVTLENDANVAALGEAWKGAGNNAENVAFVTLGTGVGGGIIMNNQILHGVAGSAGEIGHITIDKHGYLCTCGNVGCLETVSSATGIVRVARDMSEEFAGTSKLKQMLDNGEEVTAKTVFDSAREKDTLGLLIVERVCDDLGYALAMLGNSLNPSYVVIGGGVSAAGELLLNTVRKYFEKYTFPNVRNTTKVELATLGNEAGVIGAASLVVKG</sequence>
<keyword evidence="5" id="KW-0547">Nucleotide-binding</keyword>
<dbReference type="Pfam" id="PF00480">
    <property type="entry name" value="ROK"/>
    <property type="match status" value="1"/>
</dbReference>
<keyword evidence="7" id="KW-0067">ATP-binding</keyword>
<dbReference type="PANTHER" id="PTHR18964">
    <property type="entry name" value="ROK (REPRESSOR, ORF, KINASE) FAMILY"/>
    <property type="match status" value="1"/>
</dbReference>
<dbReference type="EC" id="2.7.1.2" evidence="2"/>
<dbReference type="AlphaFoldDB" id="A0A0R1GWE8"/>
<dbReference type="GO" id="GO:0005524">
    <property type="term" value="F:ATP binding"/>
    <property type="evidence" value="ECO:0007669"/>
    <property type="project" value="UniProtKB-KW"/>
</dbReference>
<comment type="caution">
    <text evidence="9">The sequence shown here is derived from an EMBL/GenBank/DDBJ whole genome shotgun (WGS) entry which is preliminary data.</text>
</comment>
<dbReference type="InterPro" id="IPR004654">
    <property type="entry name" value="ROK_glcA"/>
</dbReference>
<evidence type="ECO:0000313" key="9">
    <source>
        <dbReference type="EMBL" id="KRK38334.1"/>
    </source>
</evidence>
<name>A0A0R1GWE8_9LACO</name>
<dbReference type="EMBL" id="AZCV01000001">
    <property type="protein sequence ID" value="KRK38334.1"/>
    <property type="molecule type" value="Genomic_DNA"/>
</dbReference>
<evidence type="ECO:0000256" key="7">
    <source>
        <dbReference type="ARBA" id="ARBA00022840"/>
    </source>
</evidence>
<dbReference type="PANTHER" id="PTHR18964:SF149">
    <property type="entry name" value="BIFUNCTIONAL UDP-N-ACETYLGLUCOSAMINE 2-EPIMERASE_N-ACETYLMANNOSAMINE KINASE"/>
    <property type="match status" value="1"/>
</dbReference>
<evidence type="ECO:0000256" key="4">
    <source>
        <dbReference type="ARBA" id="ARBA00022679"/>
    </source>
</evidence>
<dbReference type="GO" id="GO:0005737">
    <property type="term" value="C:cytoplasm"/>
    <property type="evidence" value="ECO:0007669"/>
    <property type="project" value="InterPro"/>
</dbReference>
<evidence type="ECO:0000256" key="8">
    <source>
        <dbReference type="ARBA" id="ARBA00032386"/>
    </source>
</evidence>
<evidence type="ECO:0000256" key="6">
    <source>
        <dbReference type="ARBA" id="ARBA00022777"/>
    </source>
</evidence>
<comment type="similarity">
    <text evidence="1">Belongs to the ROK (NagC/XylR) family.</text>
</comment>
<dbReference type="GO" id="GO:0006096">
    <property type="term" value="P:glycolytic process"/>
    <property type="evidence" value="ECO:0007669"/>
    <property type="project" value="InterPro"/>
</dbReference>
<dbReference type="InterPro" id="IPR049874">
    <property type="entry name" value="ROK_cs"/>
</dbReference>
<evidence type="ECO:0000256" key="3">
    <source>
        <dbReference type="ARBA" id="ARBA00014701"/>
    </source>
</evidence>
<dbReference type="PROSITE" id="PS01125">
    <property type="entry name" value="ROK"/>
    <property type="match status" value="1"/>
</dbReference>
<proteinExistence type="inferred from homology"/>
<dbReference type="NCBIfam" id="TIGR00744">
    <property type="entry name" value="ROK_glcA_fam"/>
    <property type="match status" value="1"/>
</dbReference>
<evidence type="ECO:0000313" key="10">
    <source>
        <dbReference type="Proteomes" id="UP000050909"/>
    </source>
</evidence>
<dbReference type="InterPro" id="IPR043129">
    <property type="entry name" value="ATPase_NBD"/>
</dbReference>
<dbReference type="SUPFAM" id="SSF53067">
    <property type="entry name" value="Actin-like ATPase domain"/>
    <property type="match status" value="1"/>
</dbReference>
<dbReference type="PATRIC" id="fig|1423722.3.peg.16"/>
<dbReference type="Proteomes" id="UP000050909">
    <property type="component" value="Unassembled WGS sequence"/>
</dbReference>
<gene>
    <name evidence="9" type="ORF">FC62_GL000015</name>
</gene>
<keyword evidence="10" id="KW-1185">Reference proteome</keyword>
<protein>
    <recommendedName>
        <fullName evidence="3">Glucokinase</fullName>
        <ecNumber evidence="2">2.7.1.2</ecNumber>
    </recommendedName>
    <alternativeName>
        <fullName evidence="8">Glucose kinase</fullName>
    </alternativeName>
</protein>
<evidence type="ECO:0000256" key="2">
    <source>
        <dbReference type="ARBA" id="ARBA00012323"/>
    </source>
</evidence>
<keyword evidence="4" id="KW-0808">Transferase</keyword>
<dbReference type="Gene3D" id="3.30.420.40">
    <property type="match status" value="2"/>
</dbReference>
<accession>A0A0R1GWE8</accession>
<organism evidence="9 10">
    <name type="scientific">Amylolactobacillus amylotrophicus DSM 20534</name>
    <dbReference type="NCBI Taxonomy" id="1423722"/>
    <lineage>
        <taxon>Bacteria</taxon>
        <taxon>Bacillati</taxon>
        <taxon>Bacillota</taxon>
        <taxon>Bacilli</taxon>
        <taxon>Lactobacillales</taxon>
        <taxon>Lactobacillaceae</taxon>
        <taxon>Amylolactobacillus</taxon>
    </lineage>
</organism>
<dbReference type="InterPro" id="IPR000600">
    <property type="entry name" value="ROK"/>
</dbReference>
<keyword evidence="6 9" id="KW-0418">Kinase</keyword>
<dbReference type="RefSeq" id="WP_056946366.1">
    <property type="nucleotide sequence ID" value="NZ_AZCV01000001.1"/>
</dbReference>